<feature type="transmembrane region" description="Helical" evidence="1">
    <location>
        <begin position="179"/>
        <end position="205"/>
    </location>
</feature>
<feature type="transmembrane region" description="Helical" evidence="1">
    <location>
        <begin position="144"/>
        <end position="167"/>
    </location>
</feature>
<dbReference type="InterPro" id="IPR003675">
    <property type="entry name" value="Rce1/LyrA-like_dom"/>
</dbReference>
<keyword evidence="3" id="KW-0645">Protease</keyword>
<dbReference type="STRING" id="431943.CKL_3347"/>
<evidence type="ECO:0000259" key="2">
    <source>
        <dbReference type="Pfam" id="PF02517"/>
    </source>
</evidence>
<gene>
    <name evidence="3" type="ordered locus">CKL_3347</name>
</gene>
<dbReference type="PANTHER" id="PTHR43592">
    <property type="entry name" value="CAAX AMINO TERMINAL PROTEASE"/>
    <property type="match status" value="1"/>
</dbReference>
<sequence length="244" mass="28551">MPKIIAQGEITMFGLEIIKNILVFIIVYIPPLLIFAKFWRERRRSNLLLALIGILYIVSSIFVENFIPFIFVLLNIRYIKYTGEFNEFDIKNFKFIKALNLTIIFYIVSIGVSTVQTIILSNFKVELKHQEIVTNMVNMPLKKFLIMIPIVIIFAPVLEEFVFRWFLFKKIFSGRMGVYLAAFLSSAIFALIHFSLNAFAVILWVGLYNCYLMNKKGYWYAVFNHFVFNSITIAALLTEKLKFM</sequence>
<keyword evidence="1" id="KW-0472">Membrane</keyword>
<dbReference type="Proteomes" id="UP000002411">
    <property type="component" value="Chromosome"/>
</dbReference>
<accession>A5N2K4</accession>
<feature type="transmembrane region" description="Helical" evidence="1">
    <location>
        <begin position="95"/>
        <end position="119"/>
    </location>
</feature>
<proteinExistence type="predicted"/>
<evidence type="ECO:0000313" key="4">
    <source>
        <dbReference type="Proteomes" id="UP000002411"/>
    </source>
</evidence>
<feature type="transmembrane region" description="Helical" evidence="1">
    <location>
        <begin position="51"/>
        <end position="74"/>
    </location>
</feature>
<keyword evidence="4" id="KW-1185">Reference proteome</keyword>
<feature type="transmembrane region" description="Helical" evidence="1">
    <location>
        <begin position="21"/>
        <end position="39"/>
    </location>
</feature>
<dbReference type="GO" id="GO:0080120">
    <property type="term" value="P:CAAX-box protein maturation"/>
    <property type="evidence" value="ECO:0007669"/>
    <property type="project" value="UniProtKB-ARBA"/>
</dbReference>
<dbReference type="GO" id="GO:0004175">
    <property type="term" value="F:endopeptidase activity"/>
    <property type="evidence" value="ECO:0007669"/>
    <property type="project" value="UniProtKB-ARBA"/>
</dbReference>
<keyword evidence="1" id="KW-1133">Transmembrane helix</keyword>
<evidence type="ECO:0000313" key="3">
    <source>
        <dbReference type="EMBL" id="EDK35350.1"/>
    </source>
</evidence>
<organism evidence="3 4">
    <name type="scientific">Clostridium kluyveri (strain ATCC 8527 / DSM 555 / NBRC 12016 / NCIMB 10680 / K1)</name>
    <dbReference type="NCBI Taxonomy" id="431943"/>
    <lineage>
        <taxon>Bacteria</taxon>
        <taxon>Bacillati</taxon>
        <taxon>Bacillota</taxon>
        <taxon>Clostridia</taxon>
        <taxon>Eubacteriales</taxon>
        <taxon>Clostridiaceae</taxon>
        <taxon>Clostridium</taxon>
    </lineage>
</organism>
<feature type="transmembrane region" description="Helical" evidence="1">
    <location>
        <begin position="217"/>
        <end position="238"/>
    </location>
</feature>
<dbReference type="eggNOG" id="COG1266">
    <property type="taxonomic scope" value="Bacteria"/>
</dbReference>
<keyword evidence="1" id="KW-0812">Transmembrane</keyword>
<reference evidence="3 4" key="1">
    <citation type="journal article" date="2008" name="Proc. Natl. Acad. Sci. U.S.A.">
        <title>The genome of Clostridium kluyveri, a strict anaerobe with unique metabolic features.</title>
        <authorList>
            <person name="Seedorf H."/>
            <person name="Fricke W.F."/>
            <person name="Veith B."/>
            <person name="Brueggemann H."/>
            <person name="Liesegang H."/>
            <person name="Strittmatter A."/>
            <person name="Miethke M."/>
            <person name="Buckel W."/>
            <person name="Hinderberger J."/>
            <person name="Li F."/>
            <person name="Hagemeier C."/>
            <person name="Thauer R.K."/>
            <person name="Gottschalk G."/>
        </authorList>
    </citation>
    <scope>NUCLEOTIDE SEQUENCE [LARGE SCALE GENOMIC DNA]</scope>
    <source>
        <strain evidence="4">ATCC 8527 / DSM 555 / NCIMB 10680</strain>
    </source>
</reference>
<feature type="domain" description="CAAX prenyl protease 2/Lysostaphin resistance protein A-like" evidence="2">
    <location>
        <begin position="144"/>
        <end position="230"/>
    </location>
</feature>
<dbReference type="Pfam" id="PF02517">
    <property type="entry name" value="Rce1-like"/>
    <property type="match status" value="1"/>
</dbReference>
<dbReference type="EMBL" id="CP000673">
    <property type="protein sequence ID" value="EDK35350.1"/>
    <property type="molecule type" value="Genomic_DNA"/>
</dbReference>
<dbReference type="AlphaFoldDB" id="A5N2K4"/>
<name>A5N2K4_CLOK5</name>
<keyword evidence="3" id="KW-0378">Hydrolase</keyword>
<dbReference type="KEGG" id="ckl:CKL_3347"/>
<evidence type="ECO:0000256" key="1">
    <source>
        <dbReference type="SAM" id="Phobius"/>
    </source>
</evidence>
<dbReference type="HOGENOM" id="CLU_1178611_0_0_9"/>
<protein>
    <submittedName>
        <fullName evidence="3">Predicted protease</fullName>
    </submittedName>
</protein>
<dbReference type="GO" id="GO:0006508">
    <property type="term" value="P:proteolysis"/>
    <property type="evidence" value="ECO:0007669"/>
    <property type="project" value="UniProtKB-KW"/>
</dbReference>
<dbReference type="PANTHER" id="PTHR43592:SF15">
    <property type="entry name" value="CAAX AMINO TERMINAL PROTEASE FAMILY PROTEIN"/>
    <property type="match status" value="1"/>
</dbReference>